<feature type="domain" description="PNPLA" evidence="6">
    <location>
        <begin position="25"/>
        <end position="215"/>
    </location>
</feature>
<keyword evidence="8" id="KW-1185">Reference proteome</keyword>
<dbReference type="Gene3D" id="3.40.1090.10">
    <property type="entry name" value="Cytosolic phospholipase A2 catalytic domain"/>
    <property type="match status" value="2"/>
</dbReference>
<dbReference type="PANTHER" id="PTHR14226:SF76">
    <property type="entry name" value="NTE FAMILY PROTEIN RSSA"/>
    <property type="match status" value="1"/>
</dbReference>
<dbReference type="Proteomes" id="UP000628448">
    <property type="component" value="Unassembled WGS sequence"/>
</dbReference>
<evidence type="ECO:0000256" key="2">
    <source>
        <dbReference type="ARBA" id="ARBA00022963"/>
    </source>
</evidence>
<dbReference type="PANTHER" id="PTHR14226">
    <property type="entry name" value="NEUROPATHY TARGET ESTERASE/SWISS CHEESE D.MELANOGASTER"/>
    <property type="match status" value="1"/>
</dbReference>
<evidence type="ECO:0000259" key="6">
    <source>
        <dbReference type="PROSITE" id="PS51635"/>
    </source>
</evidence>
<dbReference type="CDD" id="cd07205">
    <property type="entry name" value="Pat_PNPLA6_PNPLA7_NTE1_like"/>
    <property type="match status" value="1"/>
</dbReference>
<evidence type="ECO:0000256" key="5">
    <source>
        <dbReference type="SAM" id="SignalP"/>
    </source>
</evidence>
<evidence type="ECO:0000313" key="7">
    <source>
        <dbReference type="EMBL" id="MBG9377822.1"/>
    </source>
</evidence>
<feature type="short sequence motif" description="GXGXXG" evidence="4">
    <location>
        <begin position="29"/>
        <end position="34"/>
    </location>
</feature>
<dbReference type="Pfam" id="PF01734">
    <property type="entry name" value="Patatin"/>
    <property type="match status" value="1"/>
</dbReference>
<evidence type="ECO:0000313" key="8">
    <source>
        <dbReference type="Proteomes" id="UP000628448"/>
    </source>
</evidence>
<protein>
    <submittedName>
        <fullName evidence="7">Patatin-like phospholipase family protein</fullName>
    </submittedName>
</protein>
<dbReference type="PROSITE" id="PS51635">
    <property type="entry name" value="PNPLA"/>
    <property type="match status" value="1"/>
</dbReference>
<comment type="caution">
    <text evidence="7">The sequence shown here is derived from an EMBL/GenBank/DDBJ whole genome shotgun (WGS) entry which is preliminary data.</text>
</comment>
<dbReference type="InterPro" id="IPR050301">
    <property type="entry name" value="NTE"/>
</dbReference>
<feature type="short sequence motif" description="DGA/G" evidence="4">
    <location>
        <begin position="202"/>
        <end position="204"/>
    </location>
</feature>
<dbReference type="Pfam" id="PF19143">
    <property type="entry name" value="Omp85_2"/>
    <property type="match status" value="1"/>
</dbReference>
<name>A0A931E7V7_9BACT</name>
<keyword evidence="2 4" id="KW-0442">Lipid degradation</keyword>
<dbReference type="InterPro" id="IPR002641">
    <property type="entry name" value="PNPLA_dom"/>
</dbReference>
<feature type="short sequence motif" description="GXSXG" evidence="4">
    <location>
        <begin position="56"/>
        <end position="60"/>
    </location>
</feature>
<proteinExistence type="predicted"/>
<feature type="active site" description="Nucleophile" evidence="4">
    <location>
        <position position="58"/>
    </location>
</feature>
<gene>
    <name evidence="7" type="ORF">I5907_16400</name>
</gene>
<dbReference type="SUPFAM" id="SSF52151">
    <property type="entry name" value="FabD/lysophospholipase-like"/>
    <property type="match status" value="1"/>
</dbReference>
<dbReference type="RefSeq" id="WP_196991889.1">
    <property type="nucleotide sequence ID" value="NZ_JADWYR010000002.1"/>
</dbReference>
<sequence>MKQLPFLSFLLISFFCVAQRPKIGLTLSGGGAKGIAHIGILKALDSAGLNVDYVTGTSMGSIIGALYAAGYSGDSIAALAQKIDWDLLLTNSASLQVLSIEEKEEYSKYAVELPWVNNAFRLPSGVLESEELWLKLSEFFFPVYATKNFQHFTRGFKCIATDVASGEGVVIDSGEIVSAIRSSMAIPSVFTAVDYNGRKFVDGGVVRNFPVRDVREMGADLVIGSNVAGGLLPKEKINNVFQVLLQVAFFREDADAVNERKLCNIYIKHNLDNFNMGSFGSTEEIMKEGFAKGDSLYPYFKKIADSLNAIYGPDKSVRKTLPKIDSVRITEYEVKGLNRTNENFFLHRTGFKNNQWYTAALLSAGIRKAFGTRYYNKIIYSLHPLPDGTCKIIFSVVENPLTFAKLGLHYNTFSGISLIGNITTRDFFTPYSRTSATLNIGENLRVKAEHLQFFGKFKTLSVKANVQAENLGFNTYTNFTKDGLYRQGYVMTNLNVTWNLARKYAFGIGTRFESFRYRPQITSKFEVRGKNSLWNSYMQIRLNTLSNAVYPKRGSKVDIEAGYVYSQHPKVSFYNQGEPITNIDSLGFNFNNFIRTRFSYEHYYPLSAKYTFTTLIQAGINFNQQESILNNYIIGGLNNYFRNQVTFVGLNEGSVNASSIATLQFGLRYQMYNNLFLIARANGGFYNFIGSNKSFSSSTLLTGYGLTLGYNFVLGPLEISAMYSDQSKKVLPYINLGIPF</sequence>
<feature type="signal peptide" evidence="5">
    <location>
        <begin position="1"/>
        <end position="18"/>
    </location>
</feature>
<keyword evidence="5" id="KW-0732">Signal</keyword>
<feature type="chain" id="PRO_5037657832" evidence="5">
    <location>
        <begin position="19"/>
        <end position="740"/>
    </location>
</feature>
<dbReference type="GO" id="GO:0016787">
    <property type="term" value="F:hydrolase activity"/>
    <property type="evidence" value="ECO:0007669"/>
    <property type="project" value="UniProtKB-UniRule"/>
</dbReference>
<reference evidence="7" key="1">
    <citation type="submission" date="2020-11" db="EMBL/GenBank/DDBJ databases">
        <title>Bacterial whole genome sequence for Panacibacter sp. DH6.</title>
        <authorList>
            <person name="Le V."/>
            <person name="Ko S."/>
            <person name="Ahn C.-Y."/>
            <person name="Oh H.-M."/>
        </authorList>
    </citation>
    <scope>NUCLEOTIDE SEQUENCE</scope>
    <source>
        <strain evidence="7">DH6</strain>
    </source>
</reference>
<dbReference type="EMBL" id="JADWYR010000002">
    <property type="protein sequence ID" value="MBG9377822.1"/>
    <property type="molecule type" value="Genomic_DNA"/>
</dbReference>
<organism evidence="7 8">
    <name type="scientific">Panacibacter microcysteis</name>
    <dbReference type="NCBI Taxonomy" id="2793269"/>
    <lineage>
        <taxon>Bacteria</taxon>
        <taxon>Pseudomonadati</taxon>
        <taxon>Bacteroidota</taxon>
        <taxon>Chitinophagia</taxon>
        <taxon>Chitinophagales</taxon>
        <taxon>Chitinophagaceae</taxon>
        <taxon>Panacibacter</taxon>
    </lineage>
</organism>
<dbReference type="Gene3D" id="3.10.20.310">
    <property type="entry name" value="membrane protein fhac"/>
    <property type="match status" value="1"/>
</dbReference>
<feature type="active site" description="Proton acceptor" evidence="4">
    <location>
        <position position="202"/>
    </location>
</feature>
<evidence type="ECO:0000256" key="1">
    <source>
        <dbReference type="ARBA" id="ARBA00022801"/>
    </source>
</evidence>
<keyword evidence="3 4" id="KW-0443">Lipid metabolism</keyword>
<evidence type="ECO:0000256" key="4">
    <source>
        <dbReference type="PROSITE-ProRule" id="PRU01161"/>
    </source>
</evidence>
<evidence type="ECO:0000256" key="3">
    <source>
        <dbReference type="ARBA" id="ARBA00023098"/>
    </source>
</evidence>
<keyword evidence="1 4" id="KW-0378">Hydrolase</keyword>
<dbReference type="GO" id="GO:0016042">
    <property type="term" value="P:lipid catabolic process"/>
    <property type="evidence" value="ECO:0007669"/>
    <property type="project" value="UniProtKB-UniRule"/>
</dbReference>
<dbReference type="InterPro" id="IPR016035">
    <property type="entry name" value="Acyl_Trfase/lysoPLipase"/>
</dbReference>
<dbReference type="AlphaFoldDB" id="A0A931E7V7"/>
<dbReference type="InterPro" id="IPR043864">
    <property type="entry name" value="Omp85-like_dom"/>
</dbReference>
<accession>A0A931E7V7</accession>